<keyword evidence="4" id="KW-0560">Oxidoreductase</keyword>
<dbReference type="GO" id="GO:0006351">
    <property type="term" value="P:DNA-templated transcription"/>
    <property type="evidence" value="ECO:0007669"/>
    <property type="project" value="InterPro"/>
</dbReference>
<protein>
    <recommendedName>
        <fullName evidence="10">C2H2-type domain-containing protein</fullName>
    </recommendedName>
</protein>
<dbReference type="PANTHER" id="PTHR43004">
    <property type="entry name" value="TRK SYSTEM POTASSIUM UPTAKE PROTEIN"/>
    <property type="match status" value="1"/>
</dbReference>
<evidence type="ECO:0000256" key="4">
    <source>
        <dbReference type="ARBA" id="ARBA00023002"/>
    </source>
</evidence>
<dbReference type="SUPFAM" id="SSF52833">
    <property type="entry name" value="Thioredoxin-like"/>
    <property type="match status" value="1"/>
</dbReference>
<keyword evidence="8" id="KW-0863">Zinc-finger</keyword>
<keyword evidence="8" id="KW-0862">Zinc</keyword>
<proteinExistence type="inferred from homology"/>
<dbReference type="PRINTS" id="PR00420">
    <property type="entry name" value="RNGMNOXGNASE"/>
</dbReference>
<evidence type="ECO:0000256" key="5">
    <source>
        <dbReference type="ARBA" id="ARBA00023015"/>
    </source>
</evidence>
<dbReference type="PANTHER" id="PTHR43004:SF20">
    <property type="entry name" value="2-MONOOXYGENASE, PUTATIVE (AFU_ORTHOLOGUE AFUA_1G13660)-RELATED"/>
    <property type="match status" value="1"/>
</dbReference>
<name>A0AAD4CS79_ASPNN</name>
<reference evidence="11" key="2">
    <citation type="submission" date="2020-02" db="EMBL/GenBank/DDBJ databases">
        <authorList>
            <person name="Gilchrist C.L.M."/>
            <person name="Chooi Y.-H."/>
        </authorList>
    </citation>
    <scope>NUCLEOTIDE SEQUENCE</scope>
    <source>
        <strain evidence="11">MST-FP2251</strain>
    </source>
</reference>
<keyword evidence="7" id="KW-0539">Nucleus</keyword>
<dbReference type="Pfam" id="PF04082">
    <property type="entry name" value="Fungal_trans"/>
    <property type="match status" value="1"/>
</dbReference>
<keyword evidence="2" id="KW-0285">Flavoprotein</keyword>
<evidence type="ECO:0000256" key="9">
    <source>
        <dbReference type="SAM" id="MobiDB-lite"/>
    </source>
</evidence>
<dbReference type="GO" id="GO:0008270">
    <property type="term" value="F:zinc ion binding"/>
    <property type="evidence" value="ECO:0007669"/>
    <property type="project" value="UniProtKB-KW"/>
</dbReference>
<dbReference type="InterPro" id="IPR036188">
    <property type="entry name" value="FAD/NAD-bd_sf"/>
</dbReference>
<dbReference type="InterPro" id="IPR013087">
    <property type="entry name" value="Znf_C2H2_type"/>
</dbReference>
<dbReference type="InterPro" id="IPR036236">
    <property type="entry name" value="Znf_C2H2_sf"/>
</dbReference>
<evidence type="ECO:0000256" key="8">
    <source>
        <dbReference type="PROSITE-ProRule" id="PRU00042"/>
    </source>
</evidence>
<organism evidence="11 12">
    <name type="scientific">Aspergillus nanangensis</name>
    <dbReference type="NCBI Taxonomy" id="2582783"/>
    <lineage>
        <taxon>Eukaryota</taxon>
        <taxon>Fungi</taxon>
        <taxon>Dikarya</taxon>
        <taxon>Ascomycota</taxon>
        <taxon>Pezizomycotina</taxon>
        <taxon>Eurotiomycetes</taxon>
        <taxon>Eurotiomycetidae</taxon>
        <taxon>Eurotiales</taxon>
        <taxon>Aspergillaceae</taxon>
        <taxon>Aspergillus</taxon>
        <taxon>Aspergillus subgen. Circumdati</taxon>
    </lineage>
</organism>
<dbReference type="Gene3D" id="3.40.30.20">
    <property type="match status" value="1"/>
</dbReference>
<dbReference type="Pfam" id="PF01494">
    <property type="entry name" value="FAD_binding_3"/>
    <property type="match status" value="1"/>
</dbReference>
<dbReference type="CDD" id="cd12148">
    <property type="entry name" value="fungal_TF_MHR"/>
    <property type="match status" value="1"/>
</dbReference>
<feature type="domain" description="C2H2-type" evidence="10">
    <location>
        <begin position="21"/>
        <end position="48"/>
    </location>
</feature>
<feature type="domain" description="C2H2-type" evidence="10">
    <location>
        <begin position="49"/>
        <end position="77"/>
    </location>
</feature>
<keyword evidence="3" id="KW-0274">FAD</keyword>
<reference evidence="11" key="1">
    <citation type="journal article" date="2019" name="Beilstein J. Org. Chem.">
        <title>Nanangenines: drimane sesquiterpenoids as the dominant metabolite cohort of a novel Australian fungus, Aspergillus nanangensis.</title>
        <authorList>
            <person name="Lacey H.J."/>
            <person name="Gilchrist C.L.M."/>
            <person name="Crombie A."/>
            <person name="Kalaitzis J.A."/>
            <person name="Vuong D."/>
            <person name="Rutledge P.J."/>
            <person name="Turner P."/>
            <person name="Pitt J.I."/>
            <person name="Lacey E."/>
            <person name="Chooi Y.H."/>
            <person name="Piggott A.M."/>
        </authorList>
    </citation>
    <scope>NUCLEOTIDE SEQUENCE</scope>
    <source>
        <strain evidence="11">MST-FP2251</strain>
    </source>
</reference>
<evidence type="ECO:0000256" key="1">
    <source>
        <dbReference type="ARBA" id="ARBA00007801"/>
    </source>
</evidence>
<dbReference type="InterPro" id="IPR012941">
    <property type="entry name" value="Phe_hydrox_C_dim_dom"/>
</dbReference>
<feature type="compositionally biased region" description="Basic and acidic residues" evidence="9">
    <location>
        <begin position="100"/>
        <end position="111"/>
    </location>
</feature>
<evidence type="ECO:0000256" key="6">
    <source>
        <dbReference type="ARBA" id="ARBA00023163"/>
    </source>
</evidence>
<dbReference type="Gene3D" id="3.30.160.60">
    <property type="entry name" value="Classic Zinc Finger"/>
    <property type="match status" value="2"/>
</dbReference>
<dbReference type="SMART" id="SM00355">
    <property type="entry name" value="ZnF_C2H2"/>
    <property type="match status" value="2"/>
</dbReference>
<dbReference type="InterPro" id="IPR036249">
    <property type="entry name" value="Thioredoxin-like_sf"/>
</dbReference>
<feature type="region of interest" description="Disordered" evidence="9">
    <location>
        <begin position="73"/>
        <end position="159"/>
    </location>
</feature>
<keyword evidence="8" id="KW-0479">Metal-binding</keyword>
<feature type="compositionally biased region" description="Polar residues" evidence="9">
    <location>
        <begin position="82"/>
        <end position="94"/>
    </location>
</feature>
<dbReference type="CDD" id="cd02979">
    <property type="entry name" value="PHOX_C"/>
    <property type="match status" value="1"/>
</dbReference>
<dbReference type="SUPFAM" id="SSF54373">
    <property type="entry name" value="FAD-linked reductases, C-terminal domain"/>
    <property type="match status" value="1"/>
</dbReference>
<comment type="similarity">
    <text evidence="1">Belongs to the PheA/TfdB FAD monooxygenase family.</text>
</comment>
<dbReference type="GO" id="GO:0003677">
    <property type="term" value="F:DNA binding"/>
    <property type="evidence" value="ECO:0007669"/>
    <property type="project" value="InterPro"/>
</dbReference>
<evidence type="ECO:0000313" key="12">
    <source>
        <dbReference type="Proteomes" id="UP001194746"/>
    </source>
</evidence>
<keyword evidence="5" id="KW-0805">Transcription regulation</keyword>
<dbReference type="InterPro" id="IPR050641">
    <property type="entry name" value="RIFMO-like"/>
</dbReference>
<dbReference type="Pfam" id="PF07976">
    <property type="entry name" value="Phe_hydrox_dim"/>
    <property type="match status" value="1"/>
</dbReference>
<accession>A0AAD4CS79</accession>
<dbReference type="GO" id="GO:0016709">
    <property type="term" value="F:oxidoreductase activity, acting on paired donors, with incorporation or reduction of molecular oxygen, NAD(P)H as one donor, and incorporation of one atom of oxygen"/>
    <property type="evidence" value="ECO:0007669"/>
    <property type="project" value="UniProtKB-ARBA"/>
</dbReference>
<dbReference type="Gene3D" id="3.30.9.10">
    <property type="entry name" value="D-Amino Acid Oxidase, subunit A, domain 2"/>
    <property type="match status" value="1"/>
</dbReference>
<dbReference type="InterPro" id="IPR007219">
    <property type="entry name" value="XnlR_reg_dom"/>
</dbReference>
<dbReference type="Proteomes" id="UP001194746">
    <property type="component" value="Unassembled WGS sequence"/>
</dbReference>
<gene>
    <name evidence="11" type="ORF">FE257_003632</name>
</gene>
<dbReference type="SUPFAM" id="SSF51905">
    <property type="entry name" value="FAD/NAD(P)-binding domain"/>
    <property type="match status" value="1"/>
</dbReference>
<dbReference type="PROSITE" id="PS50157">
    <property type="entry name" value="ZINC_FINGER_C2H2_2"/>
    <property type="match status" value="2"/>
</dbReference>
<evidence type="ECO:0000256" key="7">
    <source>
        <dbReference type="ARBA" id="ARBA00023242"/>
    </source>
</evidence>
<dbReference type="InterPro" id="IPR002938">
    <property type="entry name" value="FAD-bd"/>
</dbReference>
<evidence type="ECO:0000256" key="3">
    <source>
        <dbReference type="ARBA" id="ARBA00022827"/>
    </source>
</evidence>
<dbReference type="SUPFAM" id="SSF57667">
    <property type="entry name" value="beta-beta-alpha zinc fingers"/>
    <property type="match status" value="1"/>
</dbReference>
<feature type="region of interest" description="Disordered" evidence="9">
    <location>
        <begin position="1125"/>
        <end position="1152"/>
    </location>
</feature>
<comment type="caution">
    <text evidence="11">The sequence shown here is derived from an EMBL/GenBank/DDBJ whole genome shotgun (WGS) entry which is preliminary data.</text>
</comment>
<evidence type="ECO:0000313" key="11">
    <source>
        <dbReference type="EMBL" id="KAF9891621.1"/>
    </source>
</evidence>
<sequence length="1496" mass="168360">MSPSKAVVGKIAKHDKNRRRFKCGSCEKTFKRSEHCARHELMHTQERPFACRYCSKSYGRKDLVRRHERTLHADQWTDDHGQNNAQSSPSNPTESPGVDIYEREERIEEPGPRASQEQPGARSIHHELPNPDFNGLFPTSLQGLISPPIRTSPPGREASQDFTYDSNTARQLHNARGHNDIEVGPDQNLSLLRLLQGPNPELLVDYSLLDATISDLHTDRQEPIIQPQHTGNIPPAIGQTPSLNKHTTPPGVNGSVAGSNGRPDGLGFDDFNFSLSLGGSPVDAWSKEPSNLTLHLPKILQEQARIPPKIIISEECFQTIHNDVLTRLPYSALEPLLTAKELQQLINSYIECFHPHLPILHLPSFSISETASPFLLAMASIGALYRLRRRRAYALYELADKLISSDSYQGSDGPHRSALWLMQTKVLLALFATLSKNERLASDMFKKLGFFMLEYQWRRMEIQDTGANRNNMTWKEWIKFEETKRALCAMFIFSDLMLITFNMTPGFVIDRDLLIDAPDDEDLWTAQTAEQWEELRKSASRSSQRHTIQSIMERMVQVPQTEQNSTEPFQLSGFTALTIMHAVNVYLWHLNQFAVSIGRFSLGMWPHENLRTALLHAATSALDRCQAALLVGRSEECKFGWDDPANVMIFNCGAVLRSAYSRLLPPSHSFNRLTLLTDDQEVINKAVRTYASSRLERTVFVTKAAQKAYEGFQTPVTIGHLFVSKTAALHWSVEQAVVGWDSALLLTKWLHNLETDGADHPPNEDEQQIVNNLKRLLAEMEVEYDETQPRSLAAVLARSWACFLDDVWVWGITPRMGAILRLLAVQYEQRFESVHTSEPKESTVDVLIIGAGPAGYMAALWLARLGVNTRIIDKRSTRIFTGQADGLQPRVLEVFETFGFVDRALKEVSVGYEACYYEPDENGTIHHVETRPEGIPGLSRFNGSVVHQGRIETWLSEAISEFSDGALRVERPVLPVALDIETTPADGGSSSAYPVRVVLQKLPDDEAMPEQYGHKVQNGLYRQFEGDQERNGPSIHLEQEVVRAKYVIGCDGAHSWVRKQLDIEHRGDTSDFVWGVLDMLPITDFPDIRRRCSIHSKNEGSIMVIPRENGLVRLYIQLREVAHHDDEDVPSPTSAVGAGTTPEGKKNNRVDRSKVTAEQILTSAQKIFKPYTLDAAELHWFTAYQIGQRVATAFGKEDRVFIAGDACHTHSPKAGQGMNVSMMDTFNLAWKIAYVVKGMALPGILSTYESERRAVAEELIAYDRKLSRLFSSKPGEMSTDEFRGVIEKGLAFTTGCTVNYGPSALVDKPHPTQPEELYASPLAKGLAVGMRLPDVKVVMQCDGRPWWFNQRLLSTGHFRVVVFVGDYVEVEELRRQMSDVGEYLAQRDSYLQRLEPALQFMLVHASSRDKVKWDDFPVVFRPQDRRGVMDYWRVFADAPCAFDQTGEAYAKYGIDKRRGAAVVLRPDGYVAKVVEPTVEGIQDIGDWLGGFMQASI</sequence>
<dbReference type="PROSITE" id="PS00028">
    <property type="entry name" value="ZINC_FINGER_C2H2_1"/>
    <property type="match status" value="2"/>
</dbReference>
<dbReference type="InterPro" id="IPR038220">
    <property type="entry name" value="PHOX_C_sf"/>
</dbReference>
<dbReference type="EMBL" id="VCAU01000017">
    <property type="protein sequence ID" value="KAF9891621.1"/>
    <property type="molecule type" value="Genomic_DNA"/>
</dbReference>
<evidence type="ECO:0000256" key="2">
    <source>
        <dbReference type="ARBA" id="ARBA00022630"/>
    </source>
</evidence>
<dbReference type="GO" id="GO:0071949">
    <property type="term" value="F:FAD binding"/>
    <property type="evidence" value="ECO:0007669"/>
    <property type="project" value="InterPro"/>
</dbReference>
<feature type="compositionally biased region" description="Basic and acidic residues" evidence="9">
    <location>
        <begin position="1143"/>
        <end position="1152"/>
    </location>
</feature>
<dbReference type="Gene3D" id="3.50.50.60">
    <property type="entry name" value="FAD/NAD(P)-binding domain"/>
    <property type="match status" value="1"/>
</dbReference>
<keyword evidence="6" id="KW-0804">Transcription</keyword>
<keyword evidence="12" id="KW-1185">Reference proteome</keyword>
<evidence type="ECO:0000259" key="10">
    <source>
        <dbReference type="PROSITE" id="PS50157"/>
    </source>
</evidence>